<dbReference type="AlphaFoldDB" id="A0A242W8D2"/>
<gene>
    <name evidence="2" type="ORF">BK699_12105</name>
</gene>
<evidence type="ECO:0000259" key="1">
    <source>
        <dbReference type="PROSITE" id="PS50943"/>
    </source>
</evidence>
<dbReference type="Gene3D" id="1.10.260.40">
    <property type="entry name" value="lambda repressor-like DNA-binding domains"/>
    <property type="match status" value="1"/>
</dbReference>
<proteinExistence type="predicted"/>
<evidence type="ECO:0000313" key="2">
    <source>
        <dbReference type="EMBL" id="OTW47924.1"/>
    </source>
</evidence>
<organism evidence="2 3">
    <name type="scientific">Bacillus thuringiensis serovar mexicanensis</name>
    <dbReference type="NCBI Taxonomy" id="180868"/>
    <lineage>
        <taxon>Bacteria</taxon>
        <taxon>Bacillati</taxon>
        <taxon>Bacillota</taxon>
        <taxon>Bacilli</taxon>
        <taxon>Bacillales</taxon>
        <taxon>Bacillaceae</taxon>
        <taxon>Bacillus</taxon>
        <taxon>Bacillus cereus group</taxon>
    </lineage>
</organism>
<dbReference type="InterPro" id="IPR001387">
    <property type="entry name" value="Cro/C1-type_HTH"/>
</dbReference>
<reference evidence="2 3" key="1">
    <citation type="submission" date="2016-10" db="EMBL/GenBank/DDBJ databases">
        <title>Comparative genomics of Bacillus thuringiensis reveals a path to pathogens against multiple invertebrate hosts.</title>
        <authorList>
            <person name="Zheng J."/>
            <person name="Gao Q."/>
            <person name="Liu H."/>
            <person name="Peng D."/>
            <person name="Ruan L."/>
            <person name="Sun M."/>
        </authorList>
    </citation>
    <scope>NUCLEOTIDE SEQUENCE [LARGE SCALE GENOMIC DNA]</scope>
    <source>
        <strain evidence="2">BGSC 4AC1</strain>
    </source>
</reference>
<protein>
    <submittedName>
        <fullName evidence="2">Transcriptional regulator</fullName>
    </submittedName>
</protein>
<dbReference type="InterPro" id="IPR010982">
    <property type="entry name" value="Lambda_DNA-bd_dom_sf"/>
</dbReference>
<dbReference type="RefSeq" id="WP_000590195.1">
    <property type="nucleotide sequence ID" value="NZ_NFCF01000073.1"/>
</dbReference>
<dbReference type="SMART" id="SM00530">
    <property type="entry name" value="HTH_XRE"/>
    <property type="match status" value="1"/>
</dbReference>
<accession>A0A242W8D2</accession>
<dbReference type="CDD" id="cd00093">
    <property type="entry name" value="HTH_XRE"/>
    <property type="match status" value="1"/>
</dbReference>
<evidence type="ECO:0000313" key="3">
    <source>
        <dbReference type="Proteomes" id="UP000195152"/>
    </source>
</evidence>
<dbReference type="GO" id="GO:0003677">
    <property type="term" value="F:DNA binding"/>
    <property type="evidence" value="ECO:0007669"/>
    <property type="project" value="InterPro"/>
</dbReference>
<comment type="caution">
    <text evidence="2">The sequence shown here is derived from an EMBL/GenBank/DDBJ whole genome shotgun (WGS) entry which is preliminary data.</text>
</comment>
<name>A0A242W8D2_BACTU</name>
<dbReference type="Proteomes" id="UP000195152">
    <property type="component" value="Unassembled WGS sequence"/>
</dbReference>
<sequence length="89" mass="9922">MIKIELKDEVATRLLIAKTGKSLRRFSKENGFSHTYLSQILSGDRNPSPVVAVKISNGLNLEIEDIFLITVVDGSNHNKGEKINDFSYS</sequence>
<dbReference type="SUPFAM" id="SSF47413">
    <property type="entry name" value="lambda repressor-like DNA-binding domains"/>
    <property type="match status" value="1"/>
</dbReference>
<dbReference type="PROSITE" id="PS50943">
    <property type="entry name" value="HTH_CROC1"/>
    <property type="match status" value="1"/>
</dbReference>
<dbReference type="Pfam" id="PF01381">
    <property type="entry name" value="HTH_3"/>
    <property type="match status" value="1"/>
</dbReference>
<feature type="domain" description="HTH cro/C1-type" evidence="1">
    <location>
        <begin position="31"/>
        <end position="66"/>
    </location>
</feature>
<dbReference type="EMBL" id="NFCF01000073">
    <property type="protein sequence ID" value="OTW47924.1"/>
    <property type="molecule type" value="Genomic_DNA"/>
</dbReference>